<dbReference type="Proteomes" id="UP000054107">
    <property type="component" value="Unassembled WGS sequence"/>
</dbReference>
<dbReference type="AlphaFoldDB" id="A0A0B7NQM4"/>
<accession>A0A0B7NQM4</accession>
<evidence type="ECO:0000256" key="1">
    <source>
        <dbReference type="SAM" id="MobiDB-lite"/>
    </source>
</evidence>
<keyword evidence="3" id="KW-1185">Reference proteome</keyword>
<reference evidence="2 3" key="1">
    <citation type="submission" date="2014-09" db="EMBL/GenBank/DDBJ databases">
        <authorList>
            <person name="Ellenberger Sabrina"/>
        </authorList>
    </citation>
    <scope>NUCLEOTIDE SEQUENCE [LARGE SCALE GENOMIC DNA]</scope>
    <source>
        <strain evidence="2 3">CBS 412.66</strain>
    </source>
</reference>
<feature type="compositionally biased region" description="Basic and acidic residues" evidence="1">
    <location>
        <begin position="40"/>
        <end position="56"/>
    </location>
</feature>
<dbReference type="OrthoDB" id="2284788at2759"/>
<dbReference type="EMBL" id="LN734067">
    <property type="protein sequence ID" value="CEP19757.1"/>
    <property type="molecule type" value="Genomic_DNA"/>
</dbReference>
<sequence length="152" mass="17316">MDITEDEKPFKLEESTLYTEYLNARAKFLDAEILQEYQQKKKENAEKKISDGEVSAKAKGNRVSNEIQARAVHLVDVHPKNSARAVALDLKLEPRTVQRWYEIWKEDPNSLFKIIGRPKIIEPEGELAEATKKVVADFGKGLLEKASSSFKL</sequence>
<feature type="region of interest" description="Disordered" evidence="1">
    <location>
        <begin position="40"/>
        <end position="61"/>
    </location>
</feature>
<gene>
    <name evidence="2" type="primary">PARPA_14073.1 scaffold 47526</name>
</gene>
<name>A0A0B7NQM4_9FUNG</name>
<evidence type="ECO:0000313" key="2">
    <source>
        <dbReference type="EMBL" id="CEP19757.1"/>
    </source>
</evidence>
<organism evidence="2 3">
    <name type="scientific">Parasitella parasitica</name>
    <dbReference type="NCBI Taxonomy" id="35722"/>
    <lineage>
        <taxon>Eukaryota</taxon>
        <taxon>Fungi</taxon>
        <taxon>Fungi incertae sedis</taxon>
        <taxon>Mucoromycota</taxon>
        <taxon>Mucoromycotina</taxon>
        <taxon>Mucoromycetes</taxon>
        <taxon>Mucorales</taxon>
        <taxon>Mucorineae</taxon>
        <taxon>Mucoraceae</taxon>
        <taxon>Parasitella</taxon>
    </lineage>
</organism>
<evidence type="ECO:0000313" key="3">
    <source>
        <dbReference type="Proteomes" id="UP000054107"/>
    </source>
</evidence>
<protein>
    <recommendedName>
        <fullName evidence="4">Helix-turn-helix domain-containing protein</fullName>
    </recommendedName>
</protein>
<proteinExistence type="predicted"/>
<evidence type="ECO:0008006" key="4">
    <source>
        <dbReference type="Google" id="ProtNLM"/>
    </source>
</evidence>